<dbReference type="RefSeq" id="WP_047572584.1">
    <property type="nucleotide sequence ID" value="NZ_JPQT01000063.1"/>
</dbReference>
<dbReference type="GO" id="GO:0003684">
    <property type="term" value="F:damaged DNA binding"/>
    <property type="evidence" value="ECO:0007669"/>
    <property type="project" value="InterPro"/>
</dbReference>
<dbReference type="GO" id="GO:0005829">
    <property type="term" value="C:cytosol"/>
    <property type="evidence" value="ECO:0007669"/>
    <property type="project" value="TreeGrafter"/>
</dbReference>
<dbReference type="Pfam" id="PF00817">
    <property type="entry name" value="IMS"/>
    <property type="match status" value="1"/>
</dbReference>
<reference evidence="7 8" key="1">
    <citation type="submission" date="2014-07" db="EMBL/GenBank/DDBJ databases">
        <title>Draft Genome Sequences of Environmental Pseudomonas syringae strains.</title>
        <authorList>
            <person name="Baltrus D.A."/>
            <person name="Berge O."/>
            <person name="Morris C."/>
        </authorList>
    </citation>
    <scope>NUCLEOTIDE SEQUENCE [LARGE SCALE GENOMIC DNA]</scope>
    <source>
        <strain evidence="7 8">CEB003</strain>
    </source>
</reference>
<sequence>MKKVFCLVDCDCFYVSAERLFDPSLVGVPVVALSNSDGCVVSRCPIAKSKDASTGGLGIKMGAPFFEIKHLMKSHGLRVVSSNYALYQEVSNRVMRVLETFAPRIEVYSIDESWLDCSGIPGDLEALGREIQLAVKKQTGIGVGVGFGPTKTLAKAANFSAKKWRSQTGGVVVLMDEIRRDKLLQWMPVDEIWGIGRKLSARLESMGIKKAIDLQRYDRKSLRKLFNVNVEKTSMELEGVSCYALSDGPEPKQTIASTRSFGERVTTLQGLTEAVATYASRACAKLRSEGQLATCLQVFIQTSRFDDKPYSRAVICGLVAPSNDTRLFVAAALEGLNKIFVPGYRYAKAGIVLSQFCSGEGYQRDMFAPEPRRNSDVLMTVVDGINARYGRGSIRLAVEPVIPTWGMKRDFLSASYCTDWAQLKRVKMT</sequence>
<dbReference type="InterPro" id="IPR050116">
    <property type="entry name" value="DNA_polymerase-Y"/>
</dbReference>
<evidence type="ECO:0000256" key="1">
    <source>
        <dbReference type="ARBA" id="ARBA00010945"/>
    </source>
</evidence>
<dbReference type="CDD" id="cd01700">
    <property type="entry name" value="PolY_Pol_V_umuC"/>
    <property type="match status" value="1"/>
</dbReference>
<comment type="caution">
    <text evidence="7">The sequence shown here is derived from an EMBL/GenBank/DDBJ whole genome shotgun (WGS) entry which is preliminary data.</text>
</comment>
<dbReference type="EMBL" id="JPQT01000063">
    <property type="protein sequence ID" value="KFE54066.1"/>
    <property type="molecule type" value="Genomic_DNA"/>
</dbReference>
<evidence type="ECO:0000313" key="8">
    <source>
        <dbReference type="Proteomes" id="UP000028643"/>
    </source>
</evidence>
<dbReference type="GO" id="GO:0009432">
    <property type="term" value="P:SOS response"/>
    <property type="evidence" value="ECO:0007669"/>
    <property type="project" value="UniProtKB-KW"/>
</dbReference>
<evidence type="ECO:0000259" key="6">
    <source>
        <dbReference type="PROSITE" id="PS50173"/>
    </source>
</evidence>
<feature type="domain" description="UmuC" evidence="6">
    <location>
        <begin position="5"/>
        <end position="196"/>
    </location>
</feature>
<evidence type="ECO:0000256" key="3">
    <source>
        <dbReference type="ARBA" id="ARBA00023199"/>
    </source>
</evidence>
<dbReference type="InterPro" id="IPR025188">
    <property type="entry name" value="DUF4113"/>
</dbReference>
<comment type="similarity">
    <text evidence="1">Belongs to the DNA polymerase type-Y family.</text>
</comment>
<evidence type="ECO:0000256" key="4">
    <source>
        <dbReference type="ARBA" id="ARBA00023204"/>
    </source>
</evidence>
<dbReference type="InterPro" id="IPR017961">
    <property type="entry name" value="DNA_pol_Y-fam_little_finger"/>
</dbReference>
<evidence type="ECO:0000256" key="2">
    <source>
        <dbReference type="ARBA" id="ARBA00022763"/>
    </source>
</evidence>
<dbReference type="PATRIC" id="fig|317.174.peg.976"/>
<keyword evidence="5" id="KW-0742">SOS response</keyword>
<evidence type="ECO:0000313" key="7">
    <source>
        <dbReference type="EMBL" id="KFE54066.1"/>
    </source>
</evidence>
<dbReference type="Proteomes" id="UP000028643">
    <property type="component" value="Unassembled WGS sequence"/>
</dbReference>
<dbReference type="GO" id="GO:0006281">
    <property type="term" value="P:DNA repair"/>
    <property type="evidence" value="ECO:0007669"/>
    <property type="project" value="UniProtKB-KW"/>
</dbReference>
<dbReference type="Pfam" id="PF11798">
    <property type="entry name" value="IMS_HHH"/>
    <property type="match status" value="1"/>
</dbReference>
<proteinExistence type="inferred from homology"/>
<dbReference type="NCBIfam" id="NF002955">
    <property type="entry name" value="PRK03609.1"/>
    <property type="match status" value="1"/>
</dbReference>
<name>A0A085VF53_PSESX</name>
<keyword evidence="2" id="KW-0227">DNA damage</keyword>
<dbReference type="Gene3D" id="3.40.1170.60">
    <property type="match status" value="1"/>
</dbReference>
<dbReference type="SUPFAM" id="SSF56672">
    <property type="entry name" value="DNA/RNA polymerases"/>
    <property type="match status" value="1"/>
</dbReference>
<dbReference type="InterPro" id="IPR043128">
    <property type="entry name" value="Rev_trsase/Diguanyl_cyclase"/>
</dbReference>
<dbReference type="GO" id="GO:0042276">
    <property type="term" value="P:error-prone translesion synthesis"/>
    <property type="evidence" value="ECO:0007669"/>
    <property type="project" value="TreeGrafter"/>
</dbReference>
<dbReference type="InterPro" id="IPR001126">
    <property type="entry name" value="UmuC"/>
</dbReference>
<protein>
    <recommendedName>
        <fullName evidence="6">UmuC domain-containing protein</fullName>
    </recommendedName>
</protein>
<dbReference type="Gene3D" id="3.30.70.270">
    <property type="match status" value="1"/>
</dbReference>
<dbReference type="Gene3D" id="1.10.150.20">
    <property type="entry name" value="5' to 3' exonuclease, C-terminal subdomain"/>
    <property type="match status" value="1"/>
</dbReference>
<dbReference type="PROSITE" id="PS50173">
    <property type="entry name" value="UMUC"/>
    <property type="match status" value="1"/>
</dbReference>
<dbReference type="AlphaFoldDB" id="A0A085VF53"/>
<organism evidence="7 8">
    <name type="scientific">Pseudomonas syringae</name>
    <dbReference type="NCBI Taxonomy" id="317"/>
    <lineage>
        <taxon>Bacteria</taxon>
        <taxon>Pseudomonadati</taxon>
        <taxon>Pseudomonadota</taxon>
        <taxon>Gammaproteobacteria</taxon>
        <taxon>Pseudomonadales</taxon>
        <taxon>Pseudomonadaceae</taxon>
        <taxon>Pseudomonas</taxon>
    </lineage>
</organism>
<accession>A0A085VF53</accession>
<dbReference type="GO" id="GO:0003887">
    <property type="term" value="F:DNA-directed DNA polymerase activity"/>
    <property type="evidence" value="ECO:0007669"/>
    <property type="project" value="TreeGrafter"/>
</dbReference>
<dbReference type="Pfam" id="PF11799">
    <property type="entry name" value="IMS_C"/>
    <property type="match status" value="1"/>
</dbReference>
<dbReference type="PANTHER" id="PTHR11076:SF34">
    <property type="entry name" value="PROTEIN UMUC"/>
    <property type="match status" value="1"/>
</dbReference>
<keyword evidence="4" id="KW-0234">DNA repair</keyword>
<dbReference type="PANTHER" id="PTHR11076">
    <property type="entry name" value="DNA REPAIR POLYMERASE UMUC / TRANSFERASE FAMILY MEMBER"/>
    <property type="match status" value="1"/>
</dbReference>
<keyword evidence="3" id="KW-0741">SOS mutagenesis</keyword>
<dbReference type="InterPro" id="IPR024728">
    <property type="entry name" value="PolY_HhH_motif"/>
</dbReference>
<dbReference type="InterPro" id="IPR043502">
    <property type="entry name" value="DNA/RNA_pol_sf"/>
</dbReference>
<dbReference type="Pfam" id="PF13438">
    <property type="entry name" value="DUF4113"/>
    <property type="match status" value="1"/>
</dbReference>
<gene>
    <name evidence="7" type="ORF">IV02_04785</name>
</gene>
<evidence type="ECO:0000256" key="5">
    <source>
        <dbReference type="ARBA" id="ARBA00023236"/>
    </source>
</evidence>